<dbReference type="GO" id="GO:0005452">
    <property type="term" value="F:solute:inorganic anion antiporter activity"/>
    <property type="evidence" value="ECO:0007669"/>
    <property type="project" value="InterPro"/>
</dbReference>
<sequence length="479" mass="53893">MQGCRRNYKHAVRLDIRAKATGRTIRNRIQAVGPNGTDERWAVLFCDLPSLRRTRMAITRLKTPVPLGNFLEECQILVVIITPTHEKGTKSAAEVARTYATLLACDGILDQLLDAADELAIKAIFDTSAKLLKENIVIQVHEECNEKDENDNSWKPFSGIIADTRRRAKHYASDFTDASALCYKALAAIFKTYSVSYTNCVADMNSTSVFMKDGCAPGSALLFALLVFGTLWLALTFDAARKGHFLTTFIRGLISDYALPIAVVIMAVLAKIFFSNVDTESFSVYDKADIHWAGPENLPFWAQGLAIGLALPSAYLHLKALADVEHRVHNGVMGEVITKVRETRLAVLLAHILMIPIYFWLIPYFTAFIPTSLFHGLFLFMAISSLTGNEMWQRIMLLFTEQRSYPATSYLRKVSQRKVHAFTIIEILQLATLLAVGFYPWHFVEMVFPVVIALFIPFRHFILPLMFSDDELEALDSEH</sequence>
<evidence type="ECO:0000256" key="9">
    <source>
        <dbReference type="SAM" id="Phobius"/>
    </source>
</evidence>
<dbReference type="GO" id="GO:0016323">
    <property type="term" value="C:basolateral plasma membrane"/>
    <property type="evidence" value="ECO:0007669"/>
    <property type="project" value="TreeGrafter"/>
</dbReference>
<reference evidence="11" key="1">
    <citation type="submission" date="2023-06" db="EMBL/GenBank/DDBJ databases">
        <authorList>
            <person name="Delattre M."/>
        </authorList>
    </citation>
    <scope>NUCLEOTIDE SEQUENCE</scope>
    <source>
        <strain evidence="11">AF72</strain>
    </source>
</reference>
<gene>
    <name evidence="11" type="ORF">MSPICULIGERA_LOCUS9467</name>
</gene>
<organism evidence="11 12">
    <name type="scientific">Mesorhabditis spiculigera</name>
    <dbReference type="NCBI Taxonomy" id="96644"/>
    <lineage>
        <taxon>Eukaryota</taxon>
        <taxon>Metazoa</taxon>
        <taxon>Ecdysozoa</taxon>
        <taxon>Nematoda</taxon>
        <taxon>Chromadorea</taxon>
        <taxon>Rhabditida</taxon>
        <taxon>Rhabditina</taxon>
        <taxon>Rhabditomorpha</taxon>
        <taxon>Rhabditoidea</taxon>
        <taxon>Rhabditidae</taxon>
        <taxon>Mesorhabditinae</taxon>
        <taxon>Mesorhabditis</taxon>
    </lineage>
</organism>
<feature type="transmembrane region" description="Helical" evidence="9">
    <location>
        <begin position="218"/>
        <end position="237"/>
    </location>
</feature>
<feature type="transmembrane region" description="Helical" evidence="9">
    <location>
        <begin position="367"/>
        <end position="386"/>
    </location>
</feature>
<evidence type="ECO:0000256" key="8">
    <source>
        <dbReference type="ARBA" id="ARBA00023136"/>
    </source>
</evidence>
<keyword evidence="7" id="KW-0406">Ion transport</keyword>
<dbReference type="Proteomes" id="UP001177023">
    <property type="component" value="Unassembled WGS sequence"/>
</dbReference>
<dbReference type="GO" id="GO:0050801">
    <property type="term" value="P:monoatomic ion homeostasis"/>
    <property type="evidence" value="ECO:0007669"/>
    <property type="project" value="TreeGrafter"/>
</dbReference>
<keyword evidence="3" id="KW-0813">Transport</keyword>
<evidence type="ECO:0000256" key="3">
    <source>
        <dbReference type="ARBA" id="ARBA00022448"/>
    </source>
</evidence>
<keyword evidence="8 9" id="KW-0472">Membrane</keyword>
<feature type="domain" description="Bicarbonate transporter-like transmembrane" evidence="10">
    <location>
        <begin position="310"/>
        <end position="478"/>
    </location>
</feature>
<dbReference type="Gene3D" id="3.40.930.10">
    <property type="entry name" value="Mannitol-specific EII, Chain A"/>
    <property type="match status" value="1"/>
</dbReference>
<comment type="subcellular location">
    <subcellularLocation>
        <location evidence="1">Cell membrane</location>
        <topology evidence="1">Multi-pass membrane protein</topology>
    </subcellularLocation>
</comment>
<dbReference type="PANTHER" id="PTHR11453:SF121">
    <property type="entry name" value="ANION TRANSPORTER ABTS-2"/>
    <property type="match status" value="1"/>
</dbReference>
<proteinExistence type="inferred from homology"/>
<dbReference type="EMBL" id="CATQJA010002526">
    <property type="protein sequence ID" value="CAJ0571040.1"/>
    <property type="molecule type" value="Genomic_DNA"/>
</dbReference>
<dbReference type="PANTHER" id="PTHR11453">
    <property type="entry name" value="ANION EXCHANGE PROTEIN"/>
    <property type="match status" value="1"/>
</dbReference>
<dbReference type="SUPFAM" id="SSF55804">
    <property type="entry name" value="Phoshotransferase/anion transport protein"/>
    <property type="match status" value="1"/>
</dbReference>
<dbReference type="AlphaFoldDB" id="A0AA36CME6"/>
<feature type="transmembrane region" description="Helical" evidence="9">
    <location>
        <begin position="447"/>
        <end position="467"/>
    </location>
</feature>
<protein>
    <recommendedName>
        <fullName evidence="10">Bicarbonate transporter-like transmembrane domain-containing protein</fullName>
    </recommendedName>
</protein>
<evidence type="ECO:0000259" key="10">
    <source>
        <dbReference type="Pfam" id="PF00955"/>
    </source>
</evidence>
<comment type="similarity">
    <text evidence="2">Belongs to the anion exchanger (TC 2.A.31) family.</text>
</comment>
<evidence type="ECO:0000313" key="11">
    <source>
        <dbReference type="EMBL" id="CAJ0571040.1"/>
    </source>
</evidence>
<name>A0AA36CME6_9BILA</name>
<evidence type="ECO:0000256" key="1">
    <source>
        <dbReference type="ARBA" id="ARBA00004651"/>
    </source>
</evidence>
<feature type="non-terminal residue" evidence="11">
    <location>
        <position position="479"/>
    </location>
</feature>
<keyword evidence="5 9" id="KW-0812">Transmembrane</keyword>
<dbReference type="InterPro" id="IPR003020">
    <property type="entry name" value="HCO3_transpt_euk"/>
</dbReference>
<feature type="transmembrane region" description="Helical" evidence="9">
    <location>
        <begin position="343"/>
        <end position="361"/>
    </location>
</feature>
<dbReference type="InterPro" id="IPR016152">
    <property type="entry name" value="PTrfase/Anion_transptr"/>
</dbReference>
<accession>A0AA36CME6</accession>
<comment type="caution">
    <text evidence="11">The sequence shown here is derived from an EMBL/GenBank/DDBJ whole genome shotgun (WGS) entry which is preliminary data.</text>
</comment>
<evidence type="ECO:0000256" key="6">
    <source>
        <dbReference type="ARBA" id="ARBA00022989"/>
    </source>
</evidence>
<dbReference type="InterPro" id="IPR011531">
    <property type="entry name" value="HCO3_transpt-like_TM_dom"/>
</dbReference>
<feature type="domain" description="Bicarbonate transporter-like transmembrane" evidence="10">
    <location>
        <begin position="195"/>
        <end position="289"/>
    </location>
</feature>
<evidence type="ECO:0000256" key="5">
    <source>
        <dbReference type="ARBA" id="ARBA00022692"/>
    </source>
</evidence>
<feature type="transmembrane region" description="Helical" evidence="9">
    <location>
        <begin position="257"/>
        <end position="274"/>
    </location>
</feature>
<evidence type="ECO:0000313" key="12">
    <source>
        <dbReference type="Proteomes" id="UP001177023"/>
    </source>
</evidence>
<dbReference type="Pfam" id="PF00955">
    <property type="entry name" value="HCO3_cotransp"/>
    <property type="match status" value="2"/>
</dbReference>
<keyword evidence="6 9" id="KW-1133">Transmembrane helix</keyword>
<keyword evidence="4" id="KW-1003">Cell membrane</keyword>
<evidence type="ECO:0000256" key="2">
    <source>
        <dbReference type="ARBA" id="ARBA00010993"/>
    </source>
</evidence>
<evidence type="ECO:0000256" key="7">
    <source>
        <dbReference type="ARBA" id="ARBA00023065"/>
    </source>
</evidence>
<keyword evidence="12" id="KW-1185">Reference proteome</keyword>
<feature type="transmembrane region" description="Helical" evidence="9">
    <location>
        <begin position="419"/>
        <end position="441"/>
    </location>
</feature>
<dbReference type="GO" id="GO:0006820">
    <property type="term" value="P:monoatomic anion transport"/>
    <property type="evidence" value="ECO:0007669"/>
    <property type="project" value="InterPro"/>
</dbReference>
<evidence type="ECO:0000256" key="4">
    <source>
        <dbReference type="ARBA" id="ARBA00022475"/>
    </source>
</evidence>